<feature type="domain" description="Helix-turn-helix" evidence="1">
    <location>
        <begin position="37"/>
        <end position="80"/>
    </location>
</feature>
<dbReference type="Gene3D" id="1.10.1660.10">
    <property type="match status" value="1"/>
</dbReference>
<sequence length="90" mass="9430">MSTPFTRRPASSHRMSWRTPSALVPPSIAGIPAQAVSVSVAAAMLGVSNRTIRRMVDSGDLPARKLPTGAISIRVADLDALGEPIGPRRG</sequence>
<name>A0ABP8KET9_9ACTN</name>
<evidence type="ECO:0000259" key="1">
    <source>
        <dbReference type="Pfam" id="PF12728"/>
    </source>
</evidence>
<gene>
    <name evidence="2" type="ORF">GCM10023147_48750</name>
</gene>
<organism evidence="2 3">
    <name type="scientific">Tsukamurella soli</name>
    <dbReference type="NCBI Taxonomy" id="644556"/>
    <lineage>
        <taxon>Bacteria</taxon>
        <taxon>Bacillati</taxon>
        <taxon>Actinomycetota</taxon>
        <taxon>Actinomycetes</taxon>
        <taxon>Mycobacteriales</taxon>
        <taxon>Tsukamurellaceae</taxon>
        <taxon>Tsukamurella</taxon>
    </lineage>
</organism>
<keyword evidence="3" id="KW-1185">Reference proteome</keyword>
<dbReference type="Pfam" id="PF12728">
    <property type="entry name" value="HTH_17"/>
    <property type="match status" value="1"/>
</dbReference>
<dbReference type="SUPFAM" id="SSF46955">
    <property type="entry name" value="Putative DNA-binding domain"/>
    <property type="match status" value="1"/>
</dbReference>
<comment type="caution">
    <text evidence="2">The sequence shown here is derived from an EMBL/GenBank/DDBJ whole genome shotgun (WGS) entry which is preliminary data.</text>
</comment>
<accession>A0ABP8KET9</accession>
<reference evidence="3" key="1">
    <citation type="journal article" date="2019" name="Int. J. Syst. Evol. Microbiol.">
        <title>The Global Catalogue of Microorganisms (GCM) 10K type strain sequencing project: providing services to taxonomists for standard genome sequencing and annotation.</title>
        <authorList>
            <consortium name="The Broad Institute Genomics Platform"/>
            <consortium name="The Broad Institute Genome Sequencing Center for Infectious Disease"/>
            <person name="Wu L."/>
            <person name="Ma J."/>
        </authorList>
    </citation>
    <scope>NUCLEOTIDE SEQUENCE [LARGE SCALE GENOMIC DNA]</scope>
    <source>
        <strain evidence="3">JCM 17688</strain>
    </source>
</reference>
<dbReference type="InterPro" id="IPR009061">
    <property type="entry name" value="DNA-bd_dom_put_sf"/>
</dbReference>
<dbReference type="InterPro" id="IPR041657">
    <property type="entry name" value="HTH_17"/>
</dbReference>
<proteinExistence type="predicted"/>
<evidence type="ECO:0000313" key="3">
    <source>
        <dbReference type="Proteomes" id="UP001500635"/>
    </source>
</evidence>
<dbReference type="EMBL" id="BAABFR010000140">
    <property type="protein sequence ID" value="GAA4405553.1"/>
    <property type="molecule type" value="Genomic_DNA"/>
</dbReference>
<dbReference type="RefSeq" id="WP_345001158.1">
    <property type="nucleotide sequence ID" value="NZ_BAABFR010000140.1"/>
</dbReference>
<evidence type="ECO:0000313" key="2">
    <source>
        <dbReference type="EMBL" id="GAA4405553.1"/>
    </source>
</evidence>
<dbReference type="Proteomes" id="UP001500635">
    <property type="component" value="Unassembled WGS sequence"/>
</dbReference>
<protein>
    <recommendedName>
        <fullName evidence="1">Helix-turn-helix domain-containing protein</fullName>
    </recommendedName>
</protein>